<feature type="domain" description="SCP2" evidence="1">
    <location>
        <begin position="8"/>
        <end position="78"/>
    </location>
</feature>
<dbReference type="InterPro" id="IPR036527">
    <property type="entry name" value="SCP2_sterol-bd_dom_sf"/>
</dbReference>
<name>A0ABW3MPC1_9PSEU</name>
<sequence>AGDLRADYSIHIGDDCFAVHVDGGRLDVERADPVNADAVIESDLPTFQDVLTRQLDLDTAVASNRFTVRGSVDLVRRLFDAMLVPVTVQNA</sequence>
<protein>
    <submittedName>
        <fullName evidence="2">SCP2 sterol-binding domain-containing protein</fullName>
    </submittedName>
</protein>
<dbReference type="Proteomes" id="UP001597045">
    <property type="component" value="Unassembled WGS sequence"/>
</dbReference>
<evidence type="ECO:0000313" key="2">
    <source>
        <dbReference type="EMBL" id="MFD1051434.1"/>
    </source>
</evidence>
<dbReference type="Gene3D" id="3.30.1050.10">
    <property type="entry name" value="SCP2 sterol-binding domain"/>
    <property type="match status" value="1"/>
</dbReference>
<comment type="caution">
    <text evidence="2">The sequence shown here is derived from an EMBL/GenBank/DDBJ whole genome shotgun (WGS) entry which is preliminary data.</text>
</comment>
<organism evidence="2 3">
    <name type="scientific">Kibdelosporangium lantanae</name>
    <dbReference type="NCBI Taxonomy" id="1497396"/>
    <lineage>
        <taxon>Bacteria</taxon>
        <taxon>Bacillati</taxon>
        <taxon>Actinomycetota</taxon>
        <taxon>Actinomycetes</taxon>
        <taxon>Pseudonocardiales</taxon>
        <taxon>Pseudonocardiaceae</taxon>
        <taxon>Kibdelosporangium</taxon>
    </lineage>
</organism>
<evidence type="ECO:0000259" key="1">
    <source>
        <dbReference type="Pfam" id="PF02036"/>
    </source>
</evidence>
<reference evidence="3" key="1">
    <citation type="journal article" date="2019" name="Int. J. Syst. Evol. Microbiol.">
        <title>The Global Catalogue of Microorganisms (GCM) 10K type strain sequencing project: providing services to taxonomists for standard genome sequencing and annotation.</title>
        <authorList>
            <consortium name="The Broad Institute Genomics Platform"/>
            <consortium name="The Broad Institute Genome Sequencing Center for Infectious Disease"/>
            <person name="Wu L."/>
            <person name="Ma J."/>
        </authorList>
    </citation>
    <scope>NUCLEOTIDE SEQUENCE [LARGE SCALE GENOMIC DNA]</scope>
    <source>
        <strain evidence="3">JCM 31486</strain>
    </source>
</reference>
<gene>
    <name evidence="2" type="ORF">ACFQ1S_40770</name>
</gene>
<accession>A0ABW3MPC1</accession>
<evidence type="ECO:0000313" key="3">
    <source>
        <dbReference type="Proteomes" id="UP001597045"/>
    </source>
</evidence>
<feature type="non-terminal residue" evidence="2">
    <location>
        <position position="1"/>
    </location>
</feature>
<dbReference type="Pfam" id="PF02036">
    <property type="entry name" value="SCP2"/>
    <property type="match status" value="1"/>
</dbReference>
<dbReference type="EMBL" id="JBHTIS010003591">
    <property type="protein sequence ID" value="MFD1051434.1"/>
    <property type="molecule type" value="Genomic_DNA"/>
</dbReference>
<proteinExistence type="predicted"/>
<dbReference type="SUPFAM" id="SSF55718">
    <property type="entry name" value="SCP-like"/>
    <property type="match status" value="1"/>
</dbReference>
<dbReference type="InterPro" id="IPR003033">
    <property type="entry name" value="SCP2_sterol-bd_dom"/>
</dbReference>
<keyword evidence="3" id="KW-1185">Reference proteome</keyword>